<keyword evidence="5" id="KW-0694">RNA-binding</keyword>
<evidence type="ECO:0000256" key="6">
    <source>
        <dbReference type="SAM" id="MobiDB-lite"/>
    </source>
</evidence>
<dbReference type="Gene3D" id="3.30.70.330">
    <property type="match status" value="2"/>
</dbReference>
<organism evidence="8 9">
    <name type="scientific">Clohesyomyces aquaticus</name>
    <dbReference type="NCBI Taxonomy" id="1231657"/>
    <lineage>
        <taxon>Eukaryota</taxon>
        <taxon>Fungi</taxon>
        <taxon>Dikarya</taxon>
        <taxon>Ascomycota</taxon>
        <taxon>Pezizomycotina</taxon>
        <taxon>Dothideomycetes</taxon>
        <taxon>Pleosporomycetidae</taxon>
        <taxon>Pleosporales</taxon>
        <taxon>Lindgomycetaceae</taxon>
        <taxon>Clohesyomyces</taxon>
    </lineage>
</organism>
<dbReference type="SUPFAM" id="SSF54928">
    <property type="entry name" value="RNA-binding domain, RBD"/>
    <property type="match status" value="2"/>
</dbReference>
<feature type="region of interest" description="Disordered" evidence="6">
    <location>
        <begin position="549"/>
        <end position="631"/>
    </location>
</feature>
<accession>A0A1Y1ZZ80</accession>
<dbReference type="GO" id="GO:0003729">
    <property type="term" value="F:mRNA binding"/>
    <property type="evidence" value="ECO:0007669"/>
    <property type="project" value="TreeGrafter"/>
</dbReference>
<feature type="region of interest" description="Disordered" evidence="6">
    <location>
        <begin position="166"/>
        <end position="484"/>
    </location>
</feature>
<dbReference type="CDD" id="cd00590">
    <property type="entry name" value="RRM_SF"/>
    <property type="match status" value="1"/>
</dbReference>
<dbReference type="InterPro" id="IPR039722">
    <property type="entry name" value="Upf3"/>
</dbReference>
<dbReference type="InterPro" id="IPR035979">
    <property type="entry name" value="RBD_domain_sf"/>
</dbReference>
<gene>
    <name evidence="8" type="ORF">BCR34DRAFT_584967</name>
</gene>
<feature type="compositionally biased region" description="Basic and acidic residues" evidence="6">
    <location>
        <begin position="327"/>
        <end position="341"/>
    </location>
</feature>
<comment type="caution">
    <text evidence="8">The sequence shown here is derived from an EMBL/GenBank/DDBJ whole genome shotgun (WGS) entry which is preliminary data.</text>
</comment>
<keyword evidence="9" id="KW-1185">Reference proteome</keyword>
<feature type="compositionally biased region" description="Basic and acidic residues" evidence="6">
    <location>
        <begin position="192"/>
        <end position="204"/>
    </location>
</feature>
<sequence>MGPPNGVNGVLPVSVLQKNAPASAPRGPKAASPRLKLVLRRLPPGLTKPEFDHILGDEWKLGAGKVDLLVYKKGKISRDAAKPSKPSRAYFHVTAQTHVLTLGDHVRQVSWNDAAKSFQDPALVGPPVLEYSPYHRIPAGRKRNDARQGLIDQDQEFKDFLESLTNPVTKPPAAEGDGHKEEKVKTTPLIEALREKKANKDKPSKTPAKHGRGEPKEDSADKKILAKAGKETPSASGDKNRRLSKAEKAAKEAVKVLNKEASSSKDSISSSTDKAAPTTPSPAPERKRGNASIAKSMLQRDLGLGPGPNRRRGTKREVTPAVQDSAPRSEETVAGKQKAKEAPPPAAPVAPAAAEKSTPTSAKKETPRPTRAERRAYKASLADKTNSNKTPVEDSKAQTKAAPPTAPVILKKPQTTQTPTTPKGPAASRAPPTEPASSRAQASQAPTTAGTNAPRPQAPTTSQPTSASPAPAPSARQGFLKHANASQGITEPLIEEALKVFGTVEKVEIDKRKGFAYVDFAKPEGLQKAIAASPIKVAQGAVQVLERKEKVVRRPPHPGPPAHHGPPTGPARGGRGGFPARGRGRGGARGGGHASAAPSAGVGDTAAAPPPPPAASAAPPPTPAAASEAAT</sequence>
<dbReference type="AlphaFoldDB" id="A0A1Y1ZZ80"/>
<evidence type="ECO:0000313" key="9">
    <source>
        <dbReference type="Proteomes" id="UP000193144"/>
    </source>
</evidence>
<dbReference type="Proteomes" id="UP000193144">
    <property type="component" value="Unassembled WGS sequence"/>
</dbReference>
<proteinExistence type="inferred from homology"/>
<reference evidence="8 9" key="1">
    <citation type="submission" date="2016-07" db="EMBL/GenBank/DDBJ databases">
        <title>Pervasive Adenine N6-methylation of Active Genes in Fungi.</title>
        <authorList>
            <consortium name="DOE Joint Genome Institute"/>
            <person name="Mondo S.J."/>
            <person name="Dannebaum R.O."/>
            <person name="Kuo R.C."/>
            <person name="Labutti K."/>
            <person name="Haridas S."/>
            <person name="Kuo A."/>
            <person name="Salamov A."/>
            <person name="Ahrendt S.R."/>
            <person name="Lipzen A."/>
            <person name="Sullivan W."/>
            <person name="Andreopoulos W.B."/>
            <person name="Clum A."/>
            <person name="Lindquist E."/>
            <person name="Daum C."/>
            <person name="Ramamoorthy G.K."/>
            <person name="Gryganskyi A."/>
            <person name="Culley D."/>
            <person name="Magnuson J.K."/>
            <person name="James T.Y."/>
            <person name="O'Malley M.A."/>
            <person name="Stajich J.E."/>
            <person name="Spatafora J.W."/>
            <person name="Visel A."/>
            <person name="Grigoriev I.V."/>
        </authorList>
    </citation>
    <scope>NUCLEOTIDE SEQUENCE [LARGE SCALE GENOMIC DNA]</scope>
    <source>
        <strain evidence="8 9">CBS 115471</strain>
    </source>
</reference>
<protein>
    <submittedName>
        <fullName evidence="8">Smg-4/UPF3 family-domain-containing protein</fullName>
    </submittedName>
</protein>
<feature type="compositionally biased region" description="Basic and acidic residues" evidence="6">
    <location>
        <begin position="362"/>
        <end position="376"/>
    </location>
</feature>
<dbReference type="GO" id="GO:0005737">
    <property type="term" value="C:cytoplasm"/>
    <property type="evidence" value="ECO:0007669"/>
    <property type="project" value="TreeGrafter"/>
</dbReference>
<keyword evidence="4" id="KW-0539">Nucleus</keyword>
<name>A0A1Y1ZZ80_9PLEO</name>
<evidence type="ECO:0000256" key="4">
    <source>
        <dbReference type="ARBA" id="ARBA00023242"/>
    </source>
</evidence>
<dbReference type="EMBL" id="MCFA01000024">
    <property type="protein sequence ID" value="ORY15562.1"/>
    <property type="molecule type" value="Genomic_DNA"/>
</dbReference>
<dbReference type="GO" id="GO:0000184">
    <property type="term" value="P:nuclear-transcribed mRNA catabolic process, nonsense-mediated decay"/>
    <property type="evidence" value="ECO:0007669"/>
    <property type="project" value="UniProtKB-KW"/>
</dbReference>
<feature type="compositionally biased region" description="Basic and acidic residues" evidence="6">
    <location>
        <begin position="176"/>
        <end position="185"/>
    </location>
</feature>
<dbReference type="InterPro" id="IPR000504">
    <property type="entry name" value="RRM_dom"/>
</dbReference>
<feature type="compositionally biased region" description="Gly residues" evidence="6">
    <location>
        <begin position="571"/>
        <end position="593"/>
    </location>
</feature>
<feature type="compositionally biased region" description="Basic and acidic residues" evidence="6">
    <location>
        <begin position="211"/>
        <end position="230"/>
    </location>
</feature>
<feature type="compositionally biased region" description="Pro residues" evidence="6">
    <location>
        <begin position="608"/>
        <end position="623"/>
    </location>
</feature>
<evidence type="ECO:0000259" key="7">
    <source>
        <dbReference type="PROSITE" id="PS50102"/>
    </source>
</evidence>
<dbReference type="PANTHER" id="PTHR13112">
    <property type="entry name" value="UPF3 REGULATOR OF NONSENSE TRANSCRIPTS-LIKE PROTEIN"/>
    <property type="match status" value="1"/>
</dbReference>
<dbReference type="GO" id="GO:0045727">
    <property type="term" value="P:positive regulation of translation"/>
    <property type="evidence" value="ECO:0007669"/>
    <property type="project" value="TreeGrafter"/>
</dbReference>
<feature type="domain" description="RRM" evidence="7">
    <location>
        <begin position="476"/>
        <end position="542"/>
    </location>
</feature>
<evidence type="ECO:0000313" key="8">
    <source>
        <dbReference type="EMBL" id="ORY15562.1"/>
    </source>
</evidence>
<dbReference type="PANTHER" id="PTHR13112:SF0">
    <property type="entry name" value="FI21285P1"/>
    <property type="match status" value="1"/>
</dbReference>
<feature type="compositionally biased region" description="Low complexity" evidence="6">
    <location>
        <begin position="435"/>
        <end position="477"/>
    </location>
</feature>
<dbReference type="InterPro" id="IPR012677">
    <property type="entry name" value="Nucleotide-bd_a/b_plait_sf"/>
</dbReference>
<evidence type="ECO:0000256" key="1">
    <source>
        <dbReference type="ARBA" id="ARBA00004123"/>
    </source>
</evidence>
<comment type="similarity">
    <text evidence="2">Belongs to the RENT3 family.</text>
</comment>
<feature type="compositionally biased region" description="Low complexity" evidence="6">
    <location>
        <begin position="259"/>
        <end position="271"/>
    </location>
</feature>
<dbReference type="GO" id="GO:0005730">
    <property type="term" value="C:nucleolus"/>
    <property type="evidence" value="ECO:0007669"/>
    <property type="project" value="TreeGrafter"/>
</dbReference>
<dbReference type="Pfam" id="PF00076">
    <property type="entry name" value="RRM_1"/>
    <property type="match status" value="1"/>
</dbReference>
<feature type="compositionally biased region" description="Low complexity" evidence="6">
    <location>
        <begin position="594"/>
        <end position="607"/>
    </location>
</feature>
<feature type="compositionally biased region" description="Basic and acidic residues" evidence="6">
    <location>
        <begin position="238"/>
        <end position="258"/>
    </location>
</feature>
<feature type="compositionally biased region" description="Low complexity" evidence="6">
    <location>
        <begin position="411"/>
        <end position="423"/>
    </location>
</feature>
<dbReference type="OrthoDB" id="18087at2759"/>
<dbReference type="InterPro" id="IPR005120">
    <property type="entry name" value="UPF3_dom"/>
</dbReference>
<evidence type="ECO:0000256" key="2">
    <source>
        <dbReference type="ARBA" id="ARBA00005991"/>
    </source>
</evidence>
<evidence type="ECO:0000256" key="3">
    <source>
        <dbReference type="ARBA" id="ARBA00023161"/>
    </source>
</evidence>
<dbReference type="Pfam" id="PF03467">
    <property type="entry name" value="Smg4_UPF3"/>
    <property type="match status" value="1"/>
</dbReference>
<keyword evidence="3" id="KW-0866">Nonsense-mediated mRNA decay</keyword>
<dbReference type="STRING" id="1231657.A0A1Y1ZZ80"/>
<dbReference type="PROSITE" id="PS50102">
    <property type="entry name" value="RRM"/>
    <property type="match status" value="1"/>
</dbReference>
<evidence type="ECO:0000256" key="5">
    <source>
        <dbReference type="PROSITE-ProRule" id="PRU00176"/>
    </source>
</evidence>
<comment type="subcellular location">
    <subcellularLocation>
        <location evidence="1">Nucleus</location>
    </subcellularLocation>
</comment>
<feature type="compositionally biased region" description="Pro residues" evidence="6">
    <location>
        <begin position="557"/>
        <end position="569"/>
    </location>
</feature>